<organism evidence="1 2">
    <name type="scientific">Tagetes erecta</name>
    <name type="common">African marigold</name>
    <dbReference type="NCBI Taxonomy" id="13708"/>
    <lineage>
        <taxon>Eukaryota</taxon>
        <taxon>Viridiplantae</taxon>
        <taxon>Streptophyta</taxon>
        <taxon>Embryophyta</taxon>
        <taxon>Tracheophyta</taxon>
        <taxon>Spermatophyta</taxon>
        <taxon>Magnoliopsida</taxon>
        <taxon>eudicotyledons</taxon>
        <taxon>Gunneridae</taxon>
        <taxon>Pentapetalae</taxon>
        <taxon>asterids</taxon>
        <taxon>campanulids</taxon>
        <taxon>Asterales</taxon>
        <taxon>Asteraceae</taxon>
        <taxon>Asteroideae</taxon>
        <taxon>Heliantheae alliance</taxon>
        <taxon>Tageteae</taxon>
        <taxon>Tagetes</taxon>
    </lineage>
</organism>
<proteinExistence type="predicted"/>
<keyword evidence="2" id="KW-1185">Reference proteome</keyword>
<comment type="caution">
    <text evidence="1">The sequence shown here is derived from an EMBL/GenBank/DDBJ whole genome shotgun (WGS) entry which is preliminary data.</text>
</comment>
<reference evidence="1" key="1">
    <citation type="journal article" date="2023" name="bioRxiv">
        <title>Improved chromosome-level genome assembly for marigold (Tagetes erecta).</title>
        <authorList>
            <person name="Jiang F."/>
            <person name="Yuan L."/>
            <person name="Wang S."/>
            <person name="Wang H."/>
            <person name="Xu D."/>
            <person name="Wang A."/>
            <person name="Fan W."/>
        </authorList>
    </citation>
    <scope>NUCLEOTIDE SEQUENCE</scope>
    <source>
        <strain evidence="1">WSJ</strain>
        <tissue evidence="1">Leaf</tissue>
    </source>
</reference>
<dbReference type="EMBL" id="JAUHHV010000004">
    <property type="protein sequence ID" value="KAK1426296.1"/>
    <property type="molecule type" value="Genomic_DNA"/>
</dbReference>
<dbReference type="Proteomes" id="UP001229421">
    <property type="component" value="Unassembled WGS sequence"/>
</dbReference>
<gene>
    <name evidence="1" type="ORF">QVD17_14967</name>
</gene>
<sequence>MRDQDTDRGRMVSLVDLPLNESWSSQRSGLGSGIPSQVGAFGWKVTFHDSSESVTDGNGVGLGPLK</sequence>
<protein>
    <submittedName>
        <fullName evidence="1">Uncharacterized protein</fullName>
    </submittedName>
</protein>
<accession>A0AAD8KSB2</accession>
<evidence type="ECO:0000313" key="1">
    <source>
        <dbReference type="EMBL" id="KAK1426296.1"/>
    </source>
</evidence>
<name>A0AAD8KSB2_TARER</name>
<dbReference type="AlphaFoldDB" id="A0AAD8KSB2"/>
<evidence type="ECO:0000313" key="2">
    <source>
        <dbReference type="Proteomes" id="UP001229421"/>
    </source>
</evidence>